<feature type="transmembrane region" description="Helical" evidence="1">
    <location>
        <begin position="86"/>
        <end position="102"/>
    </location>
</feature>
<evidence type="ECO:0000256" key="1">
    <source>
        <dbReference type="SAM" id="Phobius"/>
    </source>
</evidence>
<feature type="transmembrane region" description="Helical" evidence="1">
    <location>
        <begin position="288"/>
        <end position="314"/>
    </location>
</feature>
<proteinExistence type="predicted"/>
<comment type="caution">
    <text evidence="2">The sequence shown here is derived from an EMBL/GenBank/DDBJ whole genome shotgun (WGS) entry which is preliminary data.</text>
</comment>
<feature type="transmembrane region" description="Helical" evidence="1">
    <location>
        <begin position="326"/>
        <end position="346"/>
    </location>
</feature>
<name>A0ABQ3LPN1_9PSEU</name>
<accession>A0ABQ3LPN1</accession>
<keyword evidence="1" id="KW-1133">Transmembrane helix</keyword>
<evidence type="ECO:0000313" key="3">
    <source>
        <dbReference type="Proteomes" id="UP000635387"/>
    </source>
</evidence>
<keyword evidence="1" id="KW-0812">Transmembrane</keyword>
<evidence type="ECO:0000313" key="2">
    <source>
        <dbReference type="EMBL" id="GHH22705.1"/>
    </source>
</evidence>
<feature type="transmembrane region" description="Helical" evidence="1">
    <location>
        <begin position="47"/>
        <end position="66"/>
    </location>
</feature>
<gene>
    <name evidence="2" type="ORF">GCM10017790_44730</name>
</gene>
<dbReference type="EMBL" id="BNAY01000005">
    <property type="protein sequence ID" value="GHH22705.1"/>
    <property type="molecule type" value="Genomic_DNA"/>
</dbReference>
<reference evidence="3" key="1">
    <citation type="journal article" date="2019" name="Int. J. Syst. Evol. Microbiol.">
        <title>The Global Catalogue of Microorganisms (GCM) 10K type strain sequencing project: providing services to taxonomists for standard genome sequencing and annotation.</title>
        <authorList>
            <consortium name="The Broad Institute Genomics Platform"/>
            <consortium name="The Broad Institute Genome Sequencing Center for Infectious Disease"/>
            <person name="Wu L."/>
            <person name="Ma J."/>
        </authorList>
    </citation>
    <scope>NUCLEOTIDE SEQUENCE [LARGE SCALE GENOMIC DNA]</scope>
    <source>
        <strain evidence="3">CGMCC 4.7683</strain>
    </source>
</reference>
<organism evidence="2 3">
    <name type="scientific">Amycolatopsis oliviviridis</name>
    <dbReference type="NCBI Taxonomy" id="1471590"/>
    <lineage>
        <taxon>Bacteria</taxon>
        <taxon>Bacillati</taxon>
        <taxon>Actinomycetota</taxon>
        <taxon>Actinomycetes</taxon>
        <taxon>Pseudonocardiales</taxon>
        <taxon>Pseudonocardiaceae</taxon>
        <taxon>Amycolatopsis</taxon>
    </lineage>
</organism>
<protein>
    <submittedName>
        <fullName evidence="2">Uncharacterized protein</fullName>
    </submittedName>
</protein>
<feature type="transmembrane region" description="Helical" evidence="1">
    <location>
        <begin position="248"/>
        <end position="268"/>
    </location>
</feature>
<feature type="transmembrane region" description="Helical" evidence="1">
    <location>
        <begin position="151"/>
        <end position="169"/>
    </location>
</feature>
<sequence length="408" mass="44936">MSRMTKATEVTGDLSPGVIPRSPIAKTRLFFKLHWHRGAPGQATPDWVLNFCYSMWLAAFAFKLVGSSWDMSWHFMWLRDDLAPPHLINTVGTVIIMVLVAIHSYTGMGADRRSLRLMQIGLVVFLIAAPLDVINHRVNGLDLTAWSPSHMMLYIGTGIMQAGVIMGWLKYAKPGRTRTGVLIGLWAFFLENTFFPNGQQEYGILGLRAWERGTPEAEPELLNFAADQIGHPVDRVAVEYFTMPIDDWVYPLWGIGVMALIFALARYTTGFRWAGTTVAAAYLAYRLVMWPLLLGMGFPISVVPFYLLAVGLAVDLAFRIGRGHPVLTAGAGALLVTAFGYGMLWVQSQFRPWILGDAHTESAPPVAYWTAAVCLVGVGALWAAAGPGTRAVNSLLEKRRGRSELPAA</sequence>
<dbReference type="Proteomes" id="UP000635387">
    <property type="component" value="Unassembled WGS sequence"/>
</dbReference>
<feature type="transmembrane region" description="Helical" evidence="1">
    <location>
        <begin position="114"/>
        <end position="131"/>
    </location>
</feature>
<keyword evidence="1" id="KW-0472">Membrane</keyword>
<keyword evidence="3" id="KW-1185">Reference proteome</keyword>
<feature type="transmembrane region" description="Helical" evidence="1">
    <location>
        <begin position="366"/>
        <end position="385"/>
    </location>
</feature>